<dbReference type="PANTHER" id="PTHR33221:SF4">
    <property type="entry name" value="HTH-TYPE TRANSCRIPTIONAL REPRESSOR NSRR"/>
    <property type="match status" value="1"/>
</dbReference>
<protein>
    <submittedName>
        <fullName evidence="2">Transcriptional regulator, BadM/Rrf2 family</fullName>
    </submittedName>
</protein>
<accession>A0A1H4ARS5</accession>
<dbReference type="InterPro" id="IPR000944">
    <property type="entry name" value="Tscrpt_reg_Rrf2"/>
</dbReference>
<gene>
    <name evidence="2" type="ORF">SAMN02745729_10334</name>
</gene>
<dbReference type="Pfam" id="PF02082">
    <property type="entry name" value="Rrf2"/>
    <property type="match status" value="1"/>
</dbReference>
<dbReference type="Gene3D" id="1.10.10.10">
    <property type="entry name" value="Winged helix-like DNA-binding domain superfamily/Winged helix DNA-binding domain"/>
    <property type="match status" value="1"/>
</dbReference>
<dbReference type="GO" id="GO:0003700">
    <property type="term" value="F:DNA-binding transcription factor activity"/>
    <property type="evidence" value="ECO:0007669"/>
    <property type="project" value="TreeGrafter"/>
</dbReference>
<reference evidence="3" key="1">
    <citation type="submission" date="2016-10" db="EMBL/GenBank/DDBJ databases">
        <authorList>
            <person name="Varghese N."/>
            <person name="Submissions S."/>
        </authorList>
    </citation>
    <scope>NUCLEOTIDE SEQUENCE [LARGE SCALE GENOMIC DNA]</scope>
    <source>
        <strain evidence="3">DSM 11526</strain>
    </source>
</reference>
<dbReference type="GO" id="GO:0005829">
    <property type="term" value="C:cytosol"/>
    <property type="evidence" value="ECO:0007669"/>
    <property type="project" value="TreeGrafter"/>
</dbReference>
<keyword evidence="3" id="KW-1185">Reference proteome</keyword>
<dbReference type="GO" id="GO:0003677">
    <property type="term" value="F:DNA binding"/>
    <property type="evidence" value="ECO:0007669"/>
    <property type="project" value="UniProtKB-KW"/>
</dbReference>
<dbReference type="NCBIfam" id="TIGR00738">
    <property type="entry name" value="rrf2_super"/>
    <property type="match status" value="1"/>
</dbReference>
<dbReference type="InterPro" id="IPR036390">
    <property type="entry name" value="WH_DNA-bd_sf"/>
</dbReference>
<dbReference type="Proteomes" id="UP000242469">
    <property type="component" value="Unassembled WGS sequence"/>
</dbReference>
<dbReference type="PROSITE" id="PS51197">
    <property type="entry name" value="HTH_RRF2_2"/>
    <property type="match status" value="1"/>
</dbReference>
<dbReference type="InterPro" id="IPR036388">
    <property type="entry name" value="WH-like_DNA-bd_sf"/>
</dbReference>
<keyword evidence="1" id="KW-0238">DNA-binding</keyword>
<dbReference type="PANTHER" id="PTHR33221">
    <property type="entry name" value="WINGED HELIX-TURN-HELIX TRANSCRIPTIONAL REGULATOR, RRF2 FAMILY"/>
    <property type="match status" value="1"/>
</dbReference>
<evidence type="ECO:0000313" key="2">
    <source>
        <dbReference type="EMBL" id="SEA38382.1"/>
    </source>
</evidence>
<evidence type="ECO:0000256" key="1">
    <source>
        <dbReference type="ARBA" id="ARBA00023125"/>
    </source>
</evidence>
<organism evidence="2 3">
    <name type="scientific">Marinobacterium iners DSM 11526</name>
    <dbReference type="NCBI Taxonomy" id="1122198"/>
    <lineage>
        <taxon>Bacteria</taxon>
        <taxon>Pseudomonadati</taxon>
        <taxon>Pseudomonadota</taxon>
        <taxon>Gammaproteobacteria</taxon>
        <taxon>Oceanospirillales</taxon>
        <taxon>Oceanospirillaceae</taxon>
        <taxon>Marinobacterium</taxon>
    </lineage>
</organism>
<dbReference type="EMBL" id="FNRJ01000003">
    <property type="protein sequence ID" value="SEA38382.1"/>
    <property type="molecule type" value="Genomic_DNA"/>
</dbReference>
<sequence length="169" mass="18819">MIHITKSFGPERYLVSSNPYIKSGITMQLSRFSDYTLRVLFYVATHTDRLSTLSEIATFYDISIEHLRKVVHALGKRGYLSTFRGKKGGICLARPPEQINIGEVVAHSEGTSPLVDCNSQPCRLAGQCTLQGALARAQQAFFDTLKEYTLADLLRSDSMQANLITRTNS</sequence>
<dbReference type="PROSITE" id="PS01332">
    <property type="entry name" value="HTH_RRF2_1"/>
    <property type="match status" value="1"/>
</dbReference>
<dbReference type="AlphaFoldDB" id="A0A1H4ARS5"/>
<dbReference type="STRING" id="1122198.SAMN02745729_10334"/>
<name>A0A1H4ARS5_9GAMM</name>
<dbReference type="InterPro" id="IPR030489">
    <property type="entry name" value="TR_Rrf2-type_CS"/>
</dbReference>
<dbReference type="SUPFAM" id="SSF46785">
    <property type="entry name" value="Winged helix' DNA-binding domain"/>
    <property type="match status" value="1"/>
</dbReference>
<evidence type="ECO:0000313" key="3">
    <source>
        <dbReference type="Proteomes" id="UP000242469"/>
    </source>
</evidence>
<proteinExistence type="predicted"/>